<dbReference type="GO" id="GO:0004392">
    <property type="term" value="F:heme oxygenase (decyclizing) activity"/>
    <property type="evidence" value="ECO:0007669"/>
    <property type="project" value="InterPro"/>
</dbReference>
<dbReference type="AlphaFoldDB" id="A0A8H9C7M7"/>
<dbReference type="RefSeq" id="WP_244748564.1">
    <property type="nucleotide sequence ID" value="NZ_AP024145.1"/>
</dbReference>
<proteinExistence type="predicted"/>
<dbReference type="InterPro" id="IPR016053">
    <property type="entry name" value="Haem_Oase-like"/>
</dbReference>
<dbReference type="KEGG" id="mind:mvi_34120"/>
<evidence type="ECO:0000313" key="1">
    <source>
        <dbReference type="EMBL" id="BCM84951.1"/>
    </source>
</evidence>
<organism evidence="1 2">
    <name type="scientific">Methylobacterium indicum</name>
    <dbReference type="NCBI Taxonomy" id="1775910"/>
    <lineage>
        <taxon>Bacteria</taxon>
        <taxon>Pseudomonadati</taxon>
        <taxon>Pseudomonadota</taxon>
        <taxon>Alphaproteobacteria</taxon>
        <taxon>Hyphomicrobiales</taxon>
        <taxon>Methylobacteriaceae</taxon>
        <taxon>Methylobacterium</taxon>
    </lineage>
</organism>
<dbReference type="Gene3D" id="1.20.910.10">
    <property type="entry name" value="Heme oxygenase-like"/>
    <property type="match status" value="1"/>
</dbReference>
<dbReference type="Pfam" id="PF01126">
    <property type="entry name" value="Heme_oxygenase"/>
    <property type="match status" value="1"/>
</dbReference>
<dbReference type="CDD" id="cd19166">
    <property type="entry name" value="HemeO-bac"/>
    <property type="match status" value="1"/>
</dbReference>
<dbReference type="Proteomes" id="UP000663508">
    <property type="component" value="Chromosome"/>
</dbReference>
<dbReference type="EMBL" id="AP024145">
    <property type="protein sequence ID" value="BCM84951.1"/>
    <property type="molecule type" value="Genomic_DNA"/>
</dbReference>
<reference evidence="1" key="1">
    <citation type="submission" date="2020-11" db="EMBL/GenBank/DDBJ databases">
        <title>Complete genome sequence of a novel pathogenic Methylobacterium strain isolated from rice in Vietnam.</title>
        <authorList>
            <person name="Lai K."/>
            <person name="Okazaki S."/>
            <person name="Higashi K."/>
            <person name="Mori H."/>
            <person name="Toyoda A."/>
            <person name="Kurokawa K."/>
        </authorList>
    </citation>
    <scope>NUCLEOTIDE SEQUENCE</scope>
    <source>
        <strain evidence="1">VL1</strain>
    </source>
</reference>
<gene>
    <name evidence="1" type="ORF">mvi_34120</name>
</gene>
<dbReference type="SUPFAM" id="SSF48613">
    <property type="entry name" value="Heme oxygenase-like"/>
    <property type="match status" value="1"/>
</dbReference>
<protein>
    <submittedName>
        <fullName evidence="1">Biliverdin-producing heme oxygenase</fullName>
    </submittedName>
</protein>
<name>A0A8H9C7M7_9HYPH</name>
<dbReference type="InterPro" id="IPR016084">
    <property type="entry name" value="Haem_Oase-like_multi-hlx"/>
</dbReference>
<dbReference type="GO" id="GO:0006788">
    <property type="term" value="P:heme oxidation"/>
    <property type="evidence" value="ECO:0007669"/>
    <property type="project" value="InterPro"/>
</dbReference>
<accession>A0A8H9C7M7</accession>
<evidence type="ECO:0000313" key="2">
    <source>
        <dbReference type="Proteomes" id="UP000663508"/>
    </source>
</evidence>
<sequence>MTDTGVIDIHARLRAETREAHEAIERDLAWETRVSTREGYRGLLARFWGFHAAWEPALAEALADDAFFAPRRRLDRLTEDLRHLGLDDATIQALPRPSALPPRGRAEAFGSLYVLEGSTLGGQVIARHIVRQFGLCGDEGCRYYRGYGRDTGAMWKAFRLRLAEEAELSEPDVIVASANRTFDAMRLWLCASSGRA</sequence>